<gene>
    <name evidence="5" type="ORF">CLV72_102493</name>
</gene>
<proteinExistence type="inferred from homology"/>
<evidence type="ECO:0000256" key="3">
    <source>
        <dbReference type="ARBA" id="ARBA00022729"/>
    </source>
</evidence>
<accession>A0A2T0QAM6</accession>
<keyword evidence="3 4" id="KW-0732">Signal</keyword>
<dbReference type="PANTHER" id="PTHR30061">
    <property type="entry name" value="MALTOSE-BINDING PERIPLASMIC PROTEIN"/>
    <property type="match status" value="1"/>
</dbReference>
<dbReference type="GO" id="GO:1901982">
    <property type="term" value="F:maltose binding"/>
    <property type="evidence" value="ECO:0007669"/>
    <property type="project" value="TreeGrafter"/>
</dbReference>
<dbReference type="PANTHER" id="PTHR30061:SF50">
    <property type="entry name" value="MALTOSE_MALTODEXTRIN-BINDING PERIPLASMIC PROTEIN"/>
    <property type="match status" value="1"/>
</dbReference>
<evidence type="ECO:0000313" key="5">
    <source>
        <dbReference type="EMBL" id="PRY00861.1"/>
    </source>
</evidence>
<evidence type="ECO:0000313" key="6">
    <source>
        <dbReference type="Proteomes" id="UP000237846"/>
    </source>
</evidence>
<dbReference type="PROSITE" id="PS51257">
    <property type="entry name" value="PROKAR_LIPOPROTEIN"/>
    <property type="match status" value="1"/>
</dbReference>
<comment type="similarity">
    <text evidence="1">Belongs to the bacterial solute-binding protein 1 family.</text>
</comment>
<dbReference type="Gene3D" id="3.40.190.10">
    <property type="entry name" value="Periplasmic binding protein-like II"/>
    <property type="match status" value="2"/>
</dbReference>
<dbReference type="Pfam" id="PF01547">
    <property type="entry name" value="SBP_bac_1"/>
    <property type="match status" value="1"/>
</dbReference>
<evidence type="ECO:0000256" key="2">
    <source>
        <dbReference type="ARBA" id="ARBA00022448"/>
    </source>
</evidence>
<reference evidence="5 6" key="1">
    <citation type="submission" date="2018-03" db="EMBL/GenBank/DDBJ databases">
        <title>Genomic Encyclopedia of Archaeal and Bacterial Type Strains, Phase II (KMG-II): from individual species to whole genera.</title>
        <authorList>
            <person name="Goeker M."/>
        </authorList>
    </citation>
    <scope>NUCLEOTIDE SEQUENCE [LARGE SCALE GENOMIC DNA]</scope>
    <source>
        <strain evidence="5 6">DSM 45601</strain>
    </source>
</reference>
<dbReference type="EMBL" id="PVZC01000002">
    <property type="protein sequence ID" value="PRY00861.1"/>
    <property type="molecule type" value="Genomic_DNA"/>
</dbReference>
<name>A0A2T0QAM6_9ACTN</name>
<organism evidence="5 6">
    <name type="scientific">Allonocardiopsis opalescens</name>
    <dbReference type="NCBI Taxonomy" id="1144618"/>
    <lineage>
        <taxon>Bacteria</taxon>
        <taxon>Bacillati</taxon>
        <taxon>Actinomycetota</taxon>
        <taxon>Actinomycetes</taxon>
        <taxon>Streptosporangiales</taxon>
        <taxon>Allonocardiopsis</taxon>
    </lineage>
</organism>
<dbReference type="InterPro" id="IPR006059">
    <property type="entry name" value="SBP"/>
</dbReference>
<keyword evidence="2" id="KW-0813">Transport</keyword>
<keyword evidence="6" id="KW-1185">Reference proteome</keyword>
<dbReference type="GO" id="GO:0042956">
    <property type="term" value="P:maltodextrin transmembrane transport"/>
    <property type="evidence" value="ECO:0007669"/>
    <property type="project" value="TreeGrafter"/>
</dbReference>
<dbReference type="AlphaFoldDB" id="A0A2T0QAM6"/>
<comment type="caution">
    <text evidence="5">The sequence shown here is derived from an EMBL/GenBank/DDBJ whole genome shotgun (WGS) entry which is preliminary data.</text>
</comment>
<evidence type="ECO:0000256" key="4">
    <source>
        <dbReference type="SAM" id="SignalP"/>
    </source>
</evidence>
<protein>
    <submittedName>
        <fullName evidence="5">Carbohydrate ABC transporter substrate-binding protein (CUT1 family)</fullName>
    </submittedName>
</protein>
<dbReference type="GO" id="GO:0055052">
    <property type="term" value="C:ATP-binding cassette (ABC) transporter complex, substrate-binding subunit-containing"/>
    <property type="evidence" value="ECO:0007669"/>
    <property type="project" value="TreeGrafter"/>
</dbReference>
<dbReference type="RefSeq" id="WP_106243008.1">
    <property type="nucleotide sequence ID" value="NZ_PVZC01000002.1"/>
</dbReference>
<evidence type="ECO:0000256" key="1">
    <source>
        <dbReference type="ARBA" id="ARBA00008520"/>
    </source>
</evidence>
<dbReference type="Proteomes" id="UP000237846">
    <property type="component" value="Unassembled WGS sequence"/>
</dbReference>
<dbReference type="SUPFAM" id="SSF53850">
    <property type="entry name" value="Periplasmic binding protein-like II"/>
    <property type="match status" value="1"/>
</dbReference>
<feature type="chain" id="PRO_5038552208" evidence="4">
    <location>
        <begin position="20"/>
        <end position="429"/>
    </location>
</feature>
<sequence length="429" mass="45084">MRVVRALGLLCAAALLASCAPPQSTNSPSGADETTGTLRVWLFTEVNQEAKETVVEQAVAEFEAAHEGVTVDVQYIPVESRAERFQAAFNDPASAPDVAEFGNTDLAGYVEAGGLADIRADLEAWDEYADMDPGLAVSTVVEGGNYALPWYVGVRALYYRTDVFDELGLEPPATLDELAGTAEEIRAERPELLGISTGGAYTYAFLPFLWAHGGELAEAQGTHFASAIDSAASVEGITAYTDLLTEEICPPQTCAEMTGNDSVQQFIAGDAAMTIGGDFNRLAVDESEVAGDYAVVPLPGTEAGSTAPAFAGGNNLGVLAGTERRTLAVEFLRLLGGKEYQRRMFDAMGNLPTFTDVQAEAAEAEPAIEPFVATLEAGTRFVPATGAWTAIDAQAVLPSMLQRVAGGQATVDEAAAEAAGRMDDAFDGR</sequence>
<dbReference type="OrthoDB" id="9770625at2"/>
<feature type="signal peptide" evidence="4">
    <location>
        <begin position="1"/>
        <end position="19"/>
    </location>
</feature>
<dbReference type="GO" id="GO:0015768">
    <property type="term" value="P:maltose transport"/>
    <property type="evidence" value="ECO:0007669"/>
    <property type="project" value="TreeGrafter"/>
</dbReference>